<dbReference type="PANTHER" id="PTHR46969">
    <property type="entry name" value="BIFUNCTIONAL PROTEIN HLDE"/>
    <property type="match status" value="1"/>
</dbReference>
<evidence type="ECO:0000256" key="5">
    <source>
        <dbReference type="ARBA" id="ARBA00022741"/>
    </source>
</evidence>
<protein>
    <submittedName>
        <fullName evidence="12">ADP-heptose synthase / D-glycero-beta-D-manno-heptose 7-phosphate kinase</fullName>
        <ecNumber evidence="12">2.7.-.-</ecNumber>
    </submittedName>
</protein>
<dbReference type="EC" id="2.7.-.-" evidence="12"/>
<dbReference type="Gene3D" id="3.40.50.620">
    <property type="entry name" value="HUPs"/>
    <property type="match status" value="1"/>
</dbReference>
<gene>
    <name evidence="12" type="ORF">AVDCRST_MAG64-4201</name>
</gene>
<keyword evidence="3 12" id="KW-0808">Transferase</keyword>
<sequence length="477" mass="51480">AMSTRLIELVENLPRNRVVLVGDFMMDRYLYGNAERLSPEAPVPVLHFQNEEYRLGGAGNVAAGLAALNAEVRVVGVMGSDEMSKTLADHLAACGCDTTGLVCCTGRPTTTKMRLVGSAQHRHPQQMLRLDFEQTTALSTAEEDQLVAAFERAVDGASVVCIEDYNKGVVTPRVCQEVIRIARARRVPVLIDPANIADYAKYAGATCIKLNRIEAHKATGIRPATPETCEAAARAMIDQLGLESAVVTLDRDGAYLGHYAAGEVAKGTGANGDGGTGRTGGRAFVGELLRTRARQVYDVTGAGDMVLAMLAVARSAGATWHEAVMLANVAGGLEVEKFGAVPIKPEEIAQELMSEAHEHLGKRRTLDQLLPELARHRAAGRRVVFTNGCFDLIHLGHVKYFRFAKAQGDLLVVGVNTDASIRGLKGSKRPIVNEDDRVEVLQELESIDYLVLFGEETPMRLIEAIRPDVLVKGADYA</sequence>
<keyword evidence="8" id="KW-0511">Multifunctional enzyme</keyword>
<keyword evidence="6 12" id="KW-0418">Kinase</keyword>
<dbReference type="GO" id="GO:0016773">
    <property type="term" value="F:phosphotransferase activity, alcohol group as acceptor"/>
    <property type="evidence" value="ECO:0007669"/>
    <property type="project" value="InterPro"/>
</dbReference>
<dbReference type="NCBIfam" id="TIGR00125">
    <property type="entry name" value="cyt_tran_rel"/>
    <property type="match status" value="1"/>
</dbReference>
<dbReference type="GO" id="GO:0005524">
    <property type="term" value="F:ATP binding"/>
    <property type="evidence" value="ECO:0007669"/>
    <property type="project" value="UniProtKB-KW"/>
</dbReference>
<evidence type="ECO:0000256" key="4">
    <source>
        <dbReference type="ARBA" id="ARBA00022695"/>
    </source>
</evidence>
<dbReference type="SUPFAM" id="SSF52374">
    <property type="entry name" value="Nucleotidylyl transferase"/>
    <property type="match status" value="1"/>
</dbReference>
<evidence type="ECO:0000256" key="2">
    <source>
        <dbReference type="ARBA" id="ARBA00003753"/>
    </source>
</evidence>
<evidence type="ECO:0000313" key="12">
    <source>
        <dbReference type="EMBL" id="CAA9441476.1"/>
    </source>
</evidence>
<dbReference type="InterPro" id="IPR011611">
    <property type="entry name" value="PfkB_dom"/>
</dbReference>
<comment type="function">
    <text evidence="2">Catalyzes the ADP transfer from ATP to D-glycero-beta-D-manno-heptose 1-phosphate, yielding ADP-D-glycero-beta-D-manno-heptose.</text>
</comment>
<feature type="non-terminal residue" evidence="12">
    <location>
        <position position="1"/>
    </location>
</feature>
<dbReference type="EMBL" id="CADCUQ010000976">
    <property type="protein sequence ID" value="CAA9441476.1"/>
    <property type="molecule type" value="Genomic_DNA"/>
</dbReference>
<proteinExistence type="inferred from homology"/>
<dbReference type="InterPro" id="IPR023030">
    <property type="entry name" value="Bifunc_HldE"/>
</dbReference>
<keyword evidence="7" id="KW-0067">ATP-binding</keyword>
<feature type="domain" description="Cytidyltransferase-like" evidence="11">
    <location>
        <begin position="385"/>
        <end position="476"/>
    </location>
</feature>
<dbReference type="PANTHER" id="PTHR46969:SF1">
    <property type="entry name" value="BIFUNCTIONAL PROTEIN HLDE"/>
    <property type="match status" value="1"/>
</dbReference>
<dbReference type="Pfam" id="PF01467">
    <property type="entry name" value="CTP_transf_like"/>
    <property type="match status" value="1"/>
</dbReference>
<keyword evidence="5" id="KW-0547">Nucleotide-binding</keyword>
<name>A0A6J4QEA3_9BACT</name>
<dbReference type="GO" id="GO:0005829">
    <property type="term" value="C:cytosol"/>
    <property type="evidence" value="ECO:0007669"/>
    <property type="project" value="TreeGrafter"/>
</dbReference>
<comment type="function">
    <text evidence="1">Catalyzes the phosphorylation of D-glycero-D-manno-heptose 7-phosphate at the C-1 position to selectively form D-glycero-beta-D-manno-heptose-1,7-bisphosphate.</text>
</comment>
<evidence type="ECO:0000256" key="1">
    <source>
        <dbReference type="ARBA" id="ARBA00002319"/>
    </source>
</evidence>
<evidence type="ECO:0000256" key="6">
    <source>
        <dbReference type="ARBA" id="ARBA00022777"/>
    </source>
</evidence>
<evidence type="ECO:0000256" key="9">
    <source>
        <dbReference type="ARBA" id="ARBA00023277"/>
    </source>
</evidence>
<evidence type="ECO:0000256" key="7">
    <source>
        <dbReference type="ARBA" id="ARBA00022840"/>
    </source>
</evidence>
<dbReference type="InterPro" id="IPR011913">
    <property type="entry name" value="RfaE_dom_I"/>
</dbReference>
<evidence type="ECO:0000259" key="11">
    <source>
        <dbReference type="Pfam" id="PF01467"/>
    </source>
</evidence>
<keyword evidence="9" id="KW-0119">Carbohydrate metabolism</keyword>
<dbReference type="GO" id="GO:0033785">
    <property type="term" value="F:heptose 7-phosphate kinase activity"/>
    <property type="evidence" value="ECO:0007669"/>
    <property type="project" value="TreeGrafter"/>
</dbReference>
<dbReference type="Gene3D" id="3.40.1190.20">
    <property type="match status" value="1"/>
</dbReference>
<evidence type="ECO:0000259" key="10">
    <source>
        <dbReference type="Pfam" id="PF00294"/>
    </source>
</evidence>
<dbReference type="InterPro" id="IPR029056">
    <property type="entry name" value="Ribokinase-like"/>
</dbReference>
<accession>A0A6J4QEA3</accession>
<organism evidence="12">
    <name type="scientific">uncultured Phycisphaerae bacterium</name>
    <dbReference type="NCBI Taxonomy" id="904963"/>
    <lineage>
        <taxon>Bacteria</taxon>
        <taxon>Pseudomonadati</taxon>
        <taxon>Planctomycetota</taxon>
        <taxon>Phycisphaerae</taxon>
        <taxon>environmental samples</taxon>
    </lineage>
</organism>
<keyword evidence="4" id="KW-0548">Nucleotidyltransferase</keyword>
<dbReference type="CDD" id="cd01172">
    <property type="entry name" value="RfaE_like"/>
    <property type="match status" value="1"/>
</dbReference>
<dbReference type="HAMAP" id="MF_01603">
    <property type="entry name" value="HldE"/>
    <property type="match status" value="1"/>
</dbReference>
<evidence type="ECO:0000256" key="3">
    <source>
        <dbReference type="ARBA" id="ARBA00022679"/>
    </source>
</evidence>
<dbReference type="Pfam" id="PF00294">
    <property type="entry name" value="PfkB"/>
    <property type="match status" value="1"/>
</dbReference>
<reference evidence="12" key="1">
    <citation type="submission" date="2020-02" db="EMBL/GenBank/DDBJ databases">
        <authorList>
            <person name="Meier V. D."/>
        </authorList>
    </citation>
    <scope>NUCLEOTIDE SEQUENCE</scope>
    <source>
        <strain evidence="12">AVDCRST_MAG64</strain>
    </source>
</reference>
<dbReference type="AlphaFoldDB" id="A0A6J4QEA3"/>
<dbReference type="GO" id="GO:0033786">
    <property type="term" value="F:heptose-1-phosphate adenylyltransferase activity"/>
    <property type="evidence" value="ECO:0007669"/>
    <property type="project" value="TreeGrafter"/>
</dbReference>
<feature type="non-terminal residue" evidence="12">
    <location>
        <position position="477"/>
    </location>
</feature>
<evidence type="ECO:0000256" key="8">
    <source>
        <dbReference type="ARBA" id="ARBA00023268"/>
    </source>
</evidence>
<dbReference type="SUPFAM" id="SSF53613">
    <property type="entry name" value="Ribokinase-like"/>
    <property type="match status" value="1"/>
</dbReference>
<dbReference type="InterPro" id="IPR004821">
    <property type="entry name" value="Cyt_trans-like"/>
</dbReference>
<dbReference type="InterPro" id="IPR014729">
    <property type="entry name" value="Rossmann-like_a/b/a_fold"/>
</dbReference>
<feature type="domain" description="Carbohydrate kinase PfkB" evidence="10">
    <location>
        <begin position="17"/>
        <end position="342"/>
    </location>
</feature>